<dbReference type="RefSeq" id="WP_066667536.1">
    <property type="nucleotide sequence ID" value="NZ_LYVF01000118.1"/>
</dbReference>
<name>A0A1B7LFL5_9FIRM</name>
<proteinExistence type="predicted"/>
<gene>
    <name evidence="1" type="ORF">A6M21_08310</name>
</gene>
<dbReference type="STRING" id="1838280.A6M21_08310"/>
<evidence type="ECO:0000313" key="2">
    <source>
        <dbReference type="Proteomes" id="UP000078532"/>
    </source>
</evidence>
<organism evidence="1 2">
    <name type="scientific">Desulfotomaculum copahuensis</name>
    <dbReference type="NCBI Taxonomy" id="1838280"/>
    <lineage>
        <taxon>Bacteria</taxon>
        <taxon>Bacillati</taxon>
        <taxon>Bacillota</taxon>
        <taxon>Clostridia</taxon>
        <taxon>Eubacteriales</taxon>
        <taxon>Desulfotomaculaceae</taxon>
        <taxon>Desulfotomaculum</taxon>
    </lineage>
</organism>
<sequence>MENQNTGSNSLYFLPLLLLATKPDVEYKLAHMSAVLKALQETAQVFRAGLQNFQAGTARPPK</sequence>
<comment type="caution">
    <text evidence="1">The sequence shown here is derived from an EMBL/GenBank/DDBJ whole genome shotgun (WGS) entry which is preliminary data.</text>
</comment>
<dbReference type="AlphaFoldDB" id="A0A1B7LFL5"/>
<dbReference type="EMBL" id="LYVF01000118">
    <property type="protein sequence ID" value="OAT82951.1"/>
    <property type="molecule type" value="Genomic_DNA"/>
</dbReference>
<reference evidence="1 2" key="1">
    <citation type="submission" date="2016-04" db="EMBL/GenBank/DDBJ databases">
        <authorList>
            <person name="Evans L.H."/>
            <person name="Alamgir A."/>
            <person name="Owens N."/>
            <person name="Weber N.D."/>
            <person name="Virtaneva K."/>
            <person name="Barbian K."/>
            <person name="Babar A."/>
            <person name="Rosenke K."/>
        </authorList>
    </citation>
    <scope>NUCLEOTIDE SEQUENCE [LARGE SCALE GENOMIC DNA]</scope>
    <source>
        <strain evidence="1 2">LMa1</strain>
    </source>
</reference>
<accession>A0A1B7LFL5</accession>
<protein>
    <submittedName>
        <fullName evidence="1">Uncharacterized protein</fullName>
    </submittedName>
</protein>
<keyword evidence="2" id="KW-1185">Reference proteome</keyword>
<dbReference type="Proteomes" id="UP000078532">
    <property type="component" value="Unassembled WGS sequence"/>
</dbReference>
<evidence type="ECO:0000313" key="1">
    <source>
        <dbReference type="EMBL" id="OAT82951.1"/>
    </source>
</evidence>